<dbReference type="RefSeq" id="WP_213380569.1">
    <property type="nucleotide sequence ID" value="NZ_AP024563.1"/>
</dbReference>
<gene>
    <name evidence="3" type="ORF">Atep_10120</name>
</gene>
<sequence>MVIPSETSRRTALPAIAILIVASSPLGAQPYYGQPYQGAPGQPYYAPPYYGQPYYGQPPQPTPSQPQPQTWPTPVQPPMPGRSPAPAQPQPAQTQPRPVQPAPTQSAQPPLSPQPGASQYRPIPPSNAQGVPPRYQPPSPAQGQGPAQSPQGYPGYAPNRQPGYAPGYPSGYAPSAVQPTAARAPTLEWSLEFADPYLQQPTILKLDVVSRDNLSSVNLELPSTSDVLMKTLKGPSTETRSSQGQQEILNRFVLTVVPLRTGDLELPPIKVTGTLAGLGFGQRYEAGTERPIRLQVRPPMTSVRPWLPLKSLTLKSSLDREGTLEPGQPVTLALEIAAVGGTAVQLPSLENQLTGPDLRVYREQTLTTTELSPDGRRLLANRTEYYTLVPQTGGRVTLPEISLAWWNVDLGVREVARLPLKTLDVRGGGPFGFSAATLAASPWARLWIPITGVLLLIGGYWVGVFYRGRVLDLGRDLLRLTGRGLSAGYRLTATWIGPRLRPPAPSALLEQGRAALWRVLPAGRHVIGRVRHANRAGRPDDWYQRFASAPHGGCVLRGESNQPAVIAHIRAHRPGVDPAELARLLSRLDAAIYGGAPLDFPRWKREFLRQVRRGSGTGRRGIASGRIRWAGLPALNPRPV</sequence>
<dbReference type="PANTHER" id="PTHR40940">
    <property type="entry name" value="PROTEIN BATD-RELATED"/>
    <property type="match status" value="1"/>
</dbReference>
<evidence type="ECO:0000256" key="2">
    <source>
        <dbReference type="SAM" id="Phobius"/>
    </source>
</evidence>
<feature type="compositionally biased region" description="Pro residues" evidence="1">
    <location>
        <begin position="56"/>
        <end position="89"/>
    </location>
</feature>
<keyword evidence="4" id="KW-1185">Reference proteome</keyword>
<dbReference type="Proteomes" id="UP000680679">
    <property type="component" value="Chromosome"/>
</dbReference>
<dbReference type="PRINTS" id="PR01217">
    <property type="entry name" value="PRICHEXTENSN"/>
</dbReference>
<feature type="transmembrane region" description="Helical" evidence="2">
    <location>
        <begin position="446"/>
        <end position="466"/>
    </location>
</feature>
<keyword evidence="2" id="KW-0472">Membrane</keyword>
<name>A0ABM7QKP3_9GAMM</name>
<dbReference type="PANTHER" id="PTHR40940:SF1">
    <property type="entry name" value="PROTEIN BATD"/>
    <property type="match status" value="1"/>
</dbReference>
<feature type="compositionally biased region" description="Low complexity" evidence="1">
    <location>
        <begin position="42"/>
        <end position="55"/>
    </location>
</feature>
<feature type="compositionally biased region" description="Low complexity" evidence="1">
    <location>
        <begin position="90"/>
        <end position="105"/>
    </location>
</feature>
<keyword evidence="2" id="KW-0812">Transmembrane</keyword>
<feature type="region of interest" description="Disordered" evidence="1">
    <location>
        <begin position="42"/>
        <end position="171"/>
    </location>
</feature>
<dbReference type="InterPro" id="IPR025738">
    <property type="entry name" value="BatD"/>
</dbReference>
<reference evidence="3 4" key="1">
    <citation type="submission" date="2021-04" db="EMBL/GenBank/DDBJ databases">
        <title>Complete genome sequencing of Allochromatium tepidum strain NZ.</title>
        <authorList>
            <person name="Tsukatani Y."/>
            <person name="Mori H."/>
        </authorList>
    </citation>
    <scope>NUCLEOTIDE SEQUENCE [LARGE SCALE GENOMIC DNA]</scope>
    <source>
        <strain evidence="3 4">NZ</strain>
    </source>
</reference>
<feature type="compositionally biased region" description="Low complexity" evidence="1">
    <location>
        <begin position="141"/>
        <end position="155"/>
    </location>
</feature>
<dbReference type="EMBL" id="AP024563">
    <property type="protein sequence ID" value="BCU06335.1"/>
    <property type="molecule type" value="Genomic_DNA"/>
</dbReference>
<evidence type="ECO:0000256" key="1">
    <source>
        <dbReference type="SAM" id="MobiDB-lite"/>
    </source>
</evidence>
<accession>A0ABM7QKP3</accession>
<organism evidence="3 4">
    <name type="scientific">Allochromatium tepidum</name>
    <dbReference type="NCBI Taxonomy" id="553982"/>
    <lineage>
        <taxon>Bacteria</taxon>
        <taxon>Pseudomonadati</taxon>
        <taxon>Pseudomonadota</taxon>
        <taxon>Gammaproteobacteria</taxon>
        <taxon>Chromatiales</taxon>
        <taxon>Chromatiaceae</taxon>
        <taxon>Allochromatium</taxon>
    </lineage>
</organism>
<proteinExistence type="predicted"/>
<protein>
    <submittedName>
        <fullName evidence="3">Uncharacterized protein</fullName>
    </submittedName>
</protein>
<evidence type="ECO:0000313" key="3">
    <source>
        <dbReference type="EMBL" id="BCU06335.1"/>
    </source>
</evidence>
<keyword evidence="2" id="KW-1133">Transmembrane helix</keyword>
<evidence type="ECO:0000313" key="4">
    <source>
        <dbReference type="Proteomes" id="UP000680679"/>
    </source>
</evidence>